<evidence type="ECO:0000256" key="6">
    <source>
        <dbReference type="ARBA" id="ARBA00022485"/>
    </source>
</evidence>
<evidence type="ECO:0000256" key="9">
    <source>
        <dbReference type="ARBA" id="ARBA00022679"/>
    </source>
</evidence>
<evidence type="ECO:0000256" key="3">
    <source>
        <dbReference type="ARBA" id="ARBA00004496"/>
    </source>
</evidence>
<dbReference type="InterPro" id="IPR004358">
    <property type="entry name" value="Sig_transdc_His_kin-like_C"/>
</dbReference>
<dbReference type="Pfam" id="PF02518">
    <property type="entry name" value="HATPase_c"/>
    <property type="match status" value="1"/>
</dbReference>
<dbReference type="EMBL" id="AP029612">
    <property type="protein sequence ID" value="BFG71334.1"/>
    <property type="molecule type" value="Genomic_DNA"/>
</dbReference>
<comment type="subcellular location">
    <subcellularLocation>
        <location evidence="3">Cytoplasm</location>
    </subcellularLocation>
</comment>
<evidence type="ECO:0000256" key="18">
    <source>
        <dbReference type="ARBA" id="ARBA00030800"/>
    </source>
</evidence>
<sequence>MSDNRLPLTILIVEDNPGDLFLLEELLKGASLPIKQLIKVTSAHDAQLALQQEEINLVLLDLSLPDSNGLQSYEMVDEYAGSIPIVVLTGLIDMEVALETMASGAQDYLIKGEFDEKLLEKSIQYSIERKKSQESLRESIDRYKFVTRVTNDVVWDMNLSTKKVLWAEENMKRLFGYDTGNEETGFDFWSEKVHPDEREQVIKKLLDACEDNTSDRWEDEYRFVRADGTYAYVLDKGYLLYANGKAVRMIGSMQDITERKLAELKLLDSEKRFRSLVQNGSDMIKILDENGRFTFSSPSVEKVLGYSQEAIVGKMTFDFIHPDDLQDILGHFQTIKQTDYDEIPYFRFKNIHGEWRWLETKLTNLLADPAVQGIVSNSRDVTEKKKAEEAILASEERYRSLFFNNPMSIYIWDINTLEILEVNDTAQKEYGYSRDEFLSLTMKDLRRKENIPQYLSFVEELKNADADTIMHGVWKHARKNSEEIAMEIYSQKISFKERNAVLALANNIDEKIRLENKLAEEREAKQKEITEAVIRVQEKERYEISRELHDNVNQQLTVAMMYIATAEKGTNNAEALLKQSSGFIYNAIEEIRKLSKALVTPLIKDFGLCKAIEGLLEDIQIANTSIHFDFFCENFYEEDVQYEFKLSIYRIVQEQLNNILKHAKAKEVVIELYRDEVIRLSVNDDGVGFDTKKKRKGIGIHNIQTRVGLYGGKINIHSEPGNGCQLRIEFPITNDILVKQE</sequence>
<dbReference type="PANTHER" id="PTHR24421:SF10">
    <property type="entry name" value="NITRATE_NITRITE SENSOR PROTEIN NARQ"/>
    <property type="match status" value="1"/>
</dbReference>
<keyword evidence="7" id="KW-0963">Cytoplasm</keyword>
<evidence type="ECO:0000259" key="23">
    <source>
        <dbReference type="PROSITE" id="PS50112"/>
    </source>
</evidence>
<feature type="domain" description="Response regulatory" evidence="22">
    <location>
        <begin position="9"/>
        <end position="126"/>
    </location>
</feature>
<evidence type="ECO:0000256" key="15">
    <source>
        <dbReference type="ARBA" id="ARBA00023012"/>
    </source>
</evidence>
<dbReference type="GO" id="GO:0005737">
    <property type="term" value="C:cytoplasm"/>
    <property type="evidence" value="ECO:0007669"/>
    <property type="project" value="UniProtKB-SubCell"/>
</dbReference>
<feature type="domain" description="Histidine kinase" evidence="21">
    <location>
        <begin position="543"/>
        <end position="734"/>
    </location>
</feature>
<keyword evidence="20" id="KW-0175">Coiled coil</keyword>
<dbReference type="RefSeq" id="WP_353548968.1">
    <property type="nucleotide sequence ID" value="NZ_AP029612.1"/>
</dbReference>
<dbReference type="Pfam" id="PF08447">
    <property type="entry name" value="PAS_3"/>
    <property type="match status" value="2"/>
</dbReference>
<dbReference type="CDD" id="cd16917">
    <property type="entry name" value="HATPase_UhpB-NarQ-NarX-like"/>
    <property type="match status" value="1"/>
</dbReference>
<comment type="function">
    <text evidence="17">Member of the two-component regulatory system NreB/NreC involved in the control of dissimilatory nitrate/nitrite reduction in response to oxygen. NreB functions as a direct oxygen sensor histidine kinase which is autophosphorylated, in the absence of oxygen, probably at the conserved histidine residue, and transfers its phosphate group probably to a conserved aspartate residue of NreC. NreB/NreC activates the expression of the nitrate (narGHJI) and nitrite (nir) reductase operons, as well as the putative nitrate transporter gene narT.</text>
</comment>
<dbReference type="SUPFAM" id="SSF55785">
    <property type="entry name" value="PYP-like sensor domain (PAS domain)"/>
    <property type="match status" value="3"/>
</dbReference>
<dbReference type="InterPro" id="IPR000700">
    <property type="entry name" value="PAS-assoc_C"/>
</dbReference>
<evidence type="ECO:0000256" key="19">
    <source>
        <dbReference type="PROSITE-ProRule" id="PRU00169"/>
    </source>
</evidence>
<keyword evidence="6" id="KW-0004">4Fe-4S</keyword>
<dbReference type="GO" id="GO:0046872">
    <property type="term" value="F:metal ion binding"/>
    <property type="evidence" value="ECO:0007669"/>
    <property type="project" value="UniProtKB-KW"/>
</dbReference>
<dbReference type="Pfam" id="PF13426">
    <property type="entry name" value="PAS_9"/>
    <property type="match status" value="1"/>
</dbReference>
<keyword evidence="14" id="KW-0408">Iron</keyword>
<evidence type="ECO:0000256" key="7">
    <source>
        <dbReference type="ARBA" id="ARBA00022490"/>
    </source>
</evidence>
<evidence type="ECO:0000256" key="5">
    <source>
        <dbReference type="ARBA" id="ARBA00017322"/>
    </source>
</evidence>
<feature type="coiled-coil region" evidence="20">
    <location>
        <begin position="504"/>
        <end position="531"/>
    </location>
</feature>
<evidence type="ECO:0000256" key="1">
    <source>
        <dbReference type="ARBA" id="ARBA00000085"/>
    </source>
</evidence>
<keyword evidence="10" id="KW-0479">Metal-binding</keyword>
<keyword evidence="13" id="KW-0067">ATP-binding</keyword>
<dbReference type="PROSITE" id="PS50110">
    <property type="entry name" value="RESPONSE_REGULATORY"/>
    <property type="match status" value="1"/>
</dbReference>
<feature type="modified residue" description="4-aspartylphosphate" evidence="19">
    <location>
        <position position="61"/>
    </location>
</feature>
<evidence type="ECO:0000256" key="12">
    <source>
        <dbReference type="ARBA" id="ARBA00022777"/>
    </source>
</evidence>
<dbReference type="InterPro" id="IPR035965">
    <property type="entry name" value="PAS-like_dom_sf"/>
</dbReference>
<keyword evidence="9" id="KW-0808">Transferase</keyword>
<comment type="cofactor">
    <cofactor evidence="2">
        <name>[4Fe-4S] cluster</name>
        <dbReference type="ChEBI" id="CHEBI:49883"/>
    </cofactor>
</comment>
<dbReference type="Gene3D" id="3.40.50.2300">
    <property type="match status" value="1"/>
</dbReference>
<accession>A0AAT9GLI2</accession>
<gene>
    <name evidence="25" type="ORF">KACHI17_22150</name>
</gene>
<organism evidence="25">
    <name type="scientific">Sediminibacterium sp. KACHI17</name>
    <dbReference type="NCBI Taxonomy" id="1751071"/>
    <lineage>
        <taxon>Bacteria</taxon>
        <taxon>Pseudomonadati</taxon>
        <taxon>Bacteroidota</taxon>
        <taxon>Chitinophagia</taxon>
        <taxon>Chitinophagales</taxon>
        <taxon>Chitinophagaceae</taxon>
        <taxon>Sediminibacterium</taxon>
    </lineage>
</organism>
<dbReference type="PROSITE" id="PS50109">
    <property type="entry name" value="HIS_KIN"/>
    <property type="match status" value="1"/>
</dbReference>
<dbReference type="InterPro" id="IPR001789">
    <property type="entry name" value="Sig_transdc_resp-reg_receiver"/>
</dbReference>
<dbReference type="SUPFAM" id="SSF55874">
    <property type="entry name" value="ATPase domain of HSP90 chaperone/DNA topoisomerase II/histidine kinase"/>
    <property type="match status" value="1"/>
</dbReference>
<dbReference type="CDD" id="cd00130">
    <property type="entry name" value="PAS"/>
    <property type="match status" value="2"/>
</dbReference>
<dbReference type="Pfam" id="PF07730">
    <property type="entry name" value="HisKA_3"/>
    <property type="match status" value="1"/>
</dbReference>
<dbReference type="SMART" id="SM00448">
    <property type="entry name" value="REC"/>
    <property type="match status" value="1"/>
</dbReference>
<keyword evidence="15" id="KW-0902">Two-component regulatory system</keyword>
<dbReference type="InterPro" id="IPR003594">
    <property type="entry name" value="HATPase_dom"/>
</dbReference>
<dbReference type="InterPro" id="IPR050482">
    <property type="entry name" value="Sensor_HK_TwoCompSys"/>
</dbReference>
<dbReference type="GO" id="GO:0016020">
    <property type="term" value="C:membrane"/>
    <property type="evidence" value="ECO:0007669"/>
    <property type="project" value="InterPro"/>
</dbReference>
<dbReference type="InterPro" id="IPR011006">
    <property type="entry name" value="CheY-like_superfamily"/>
</dbReference>
<dbReference type="Gene3D" id="3.30.565.10">
    <property type="entry name" value="Histidine kinase-like ATPase, C-terminal domain"/>
    <property type="match status" value="1"/>
</dbReference>
<evidence type="ECO:0000256" key="16">
    <source>
        <dbReference type="ARBA" id="ARBA00023014"/>
    </source>
</evidence>
<evidence type="ECO:0000256" key="8">
    <source>
        <dbReference type="ARBA" id="ARBA00022553"/>
    </source>
</evidence>
<dbReference type="InterPro" id="IPR011712">
    <property type="entry name" value="Sig_transdc_His_kin_sub3_dim/P"/>
</dbReference>
<keyword evidence="8 19" id="KW-0597">Phosphoprotein</keyword>
<name>A0AAT9GLI2_9BACT</name>
<feature type="domain" description="PAS" evidence="23">
    <location>
        <begin position="394"/>
        <end position="465"/>
    </location>
</feature>
<dbReference type="PANTHER" id="PTHR24421">
    <property type="entry name" value="NITRATE/NITRITE SENSOR PROTEIN NARX-RELATED"/>
    <property type="match status" value="1"/>
</dbReference>
<comment type="catalytic activity">
    <reaction evidence="1">
        <text>ATP + protein L-histidine = ADP + protein N-phospho-L-histidine.</text>
        <dbReference type="EC" id="2.7.13.3"/>
    </reaction>
</comment>
<dbReference type="Gene3D" id="2.10.70.100">
    <property type="match status" value="1"/>
</dbReference>
<dbReference type="SMART" id="SM00387">
    <property type="entry name" value="HATPase_c"/>
    <property type="match status" value="1"/>
</dbReference>
<dbReference type="GO" id="GO:0046983">
    <property type="term" value="F:protein dimerization activity"/>
    <property type="evidence" value="ECO:0007669"/>
    <property type="project" value="InterPro"/>
</dbReference>
<dbReference type="GO" id="GO:0000155">
    <property type="term" value="F:phosphorelay sensor kinase activity"/>
    <property type="evidence" value="ECO:0007669"/>
    <property type="project" value="InterPro"/>
</dbReference>
<evidence type="ECO:0000256" key="10">
    <source>
        <dbReference type="ARBA" id="ARBA00022723"/>
    </source>
</evidence>
<evidence type="ECO:0000256" key="2">
    <source>
        <dbReference type="ARBA" id="ARBA00001966"/>
    </source>
</evidence>
<dbReference type="EC" id="2.7.13.3" evidence="4"/>
<evidence type="ECO:0000256" key="13">
    <source>
        <dbReference type="ARBA" id="ARBA00022840"/>
    </source>
</evidence>
<evidence type="ECO:0000256" key="17">
    <source>
        <dbReference type="ARBA" id="ARBA00024827"/>
    </source>
</evidence>
<evidence type="ECO:0000256" key="4">
    <source>
        <dbReference type="ARBA" id="ARBA00012438"/>
    </source>
</evidence>
<dbReference type="GO" id="GO:0005524">
    <property type="term" value="F:ATP binding"/>
    <property type="evidence" value="ECO:0007669"/>
    <property type="project" value="UniProtKB-KW"/>
</dbReference>
<evidence type="ECO:0000313" key="25">
    <source>
        <dbReference type="EMBL" id="BFG71334.1"/>
    </source>
</evidence>
<dbReference type="Pfam" id="PF00072">
    <property type="entry name" value="Response_reg"/>
    <property type="match status" value="1"/>
</dbReference>
<keyword evidence="12" id="KW-0418">Kinase</keyword>
<protein>
    <recommendedName>
        <fullName evidence="5">Oxygen sensor histidine kinase NreB</fullName>
        <ecNumber evidence="4">2.7.13.3</ecNumber>
    </recommendedName>
    <alternativeName>
        <fullName evidence="18">Nitrogen regulation protein B</fullName>
    </alternativeName>
</protein>
<proteinExistence type="predicted"/>
<evidence type="ECO:0000259" key="24">
    <source>
        <dbReference type="PROSITE" id="PS50113"/>
    </source>
</evidence>
<dbReference type="CDD" id="cd00156">
    <property type="entry name" value="REC"/>
    <property type="match status" value="1"/>
</dbReference>
<dbReference type="NCBIfam" id="TIGR00229">
    <property type="entry name" value="sensory_box"/>
    <property type="match status" value="3"/>
</dbReference>
<dbReference type="GO" id="GO:0051539">
    <property type="term" value="F:4 iron, 4 sulfur cluster binding"/>
    <property type="evidence" value="ECO:0007669"/>
    <property type="project" value="UniProtKB-KW"/>
</dbReference>
<dbReference type="AlphaFoldDB" id="A0AAT9GLI2"/>
<dbReference type="InterPro" id="IPR036890">
    <property type="entry name" value="HATPase_C_sf"/>
</dbReference>
<dbReference type="PROSITE" id="PS50113">
    <property type="entry name" value="PAC"/>
    <property type="match status" value="1"/>
</dbReference>
<dbReference type="SUPFAM" id="SSF52172">
    <property type="entry name" value="CheY-like"/>
    <property type="match status" value="1"/>
</dbReference>
<evidence type="ECO:0000256" key="14">
    <source>
        <dbReference type="ARBA" id="ARBA00023004"/>
    </source>
</evidence>
<dbReference type="InterPro" id="IPR005467">
    <property type="entry name" value="His_kinase_dom"/>
</dbReference>
<dbReference type="InterPro" id="IPR013655">
    <property type="entry name" value="PAS_fold_3"/>
</dbReference>
<dbReference type="Gene3D" id="1.20.5.1930">
    <property type="match status" value="1"/>
</dbReference>
<reference evidence="25" key="1">
    <citation type="submission" date="2024-02" db="EMBL/GenBank/DDBJ databases">
        <title>Sediminibacterium planktonica sp. nov. and Sediminibacterium longus sp. nov., isolated from surface lake and river water.</title>
        <authorList>
            <person name="Watanabe K."/>
            <person name="Takemine S."/>
            <person name="Ishii Y."/>
            <person name="Ogata Y."/>
            <person name="Shindo C."/>
            <person name="Suda W."/>
        </authorList>
    </citation>
    <scope>NUCLEOTIDE SEQUENCE</scope>
    <source>
        <strain evidence="25">KACHI17</strain>
    </source>
</reference>
<dbReference type="Gene3D" id="3.30.450.20">
    <property type="entry name" value="PAS domain"/>
    <property type="match status" value="3"/>
</dbReference>
<evidence type="ECO:0000256" key="20">
    <source>
        <dbReference type="SAM" id="Coils"/>
    </source>
</evidence>
<dbReference type="SMART" id="SM00086">
    <property type="entry name" value="PAC"/>
    <property type="match status" value="2"/>
</dbReference>
<dbReference type="PROSITE" id="PS50112">
    <property type="entry name" value="PAS"/>
    <property type="match status" value="2"/>
</dbReference>
<evidence type="ECO:0000259" key="22">
    <source>
        <dbReference type="PROSITE" id="PS50110"/>
    </source>
</evidence>
<dbReference type="InterPro" id="IPR000014">
    <property type="entry name" value="PAS"/>
</dbReference>
<feature type="domain" description="PAC" evidence="24">
    <location>
        <begin position="217"/>
        <end position="268"/>
    </location>
</feature>
<keyword evidence="16" id="KW-0411">Iron-sulfur</keyword>
<feature type="domain" description="PAS" evidence="23">
    <location>
        <begin position="269"/>
        <end position="339"/>
    </location>
</feature>
<dbReference type="InterPro" id="IPR001610">
    <property type="entry name" value="PAC"/>
</dbReference>
<evidence type="ECO:0000259" key="21">
    <source>
        <dbReference type="PROSITE" id="PS50109"/>
    </source>
</evidence>
<keyword evidence="11" id="KW-0547">Nucleotide-binding</keyword>
<evidence type="ECO:0000256" key="11">
    <source>
        <dbReference type="ARBA" id="ARBA00022741"/>
    </source>
</evidence>
<dbReference type="SMART" id="SM00091">
    <property type="entry name" value="PAS"/>
    <property type="match status" value="3"/>
</dbReference>
<dbReference type="PRINTS" id="PR00344">
    <property type="entry name" value="BCTRLSENSOR"/>
</dbReference>